<dbReference type="GO" id="GO:0005829">
    <property type="term" value="C:cytosol"/>
    <property type="evidence" value="ECO:0007669"/>
    <property type="project" value="TreeGrafter"/>
</dbReference>
<protein>
    <submittedName>
        <fullName evidence="4">Dihydroxyacetone kinase, C-terminal domain</fullName>
    </submittedName>
</protein>
<dbReference type="InterPro" id="IPR050861">
    <property type="entry name" value="Dihydroxyacetone_Kinase"/>
</dbReference>
<gene>
    <name evidence="4" type="ORF">SAMN04515656_1076</name>
</gene>
<dbReference type="SUPFAM" id="SSF101473">
    <property type="entry name" value="DhaL-like"/>
    <property type="match status" value="1"/>
</dbReference>
<dbReference type="OrthoDB" id="9800291at2"/>
<dbReference type="Proteomes" id="UP000199394">
    <property type="component" value="Unassembled WGS sequence"/>
</dbReference>
<dbReference type="STRING" id="81409.SAMN04515656_1076"/>
<feature type="domain" description="DhaL" evidence="3">
    <location>
        <begin position="6"/>
        <end position="203"/>
    </location>
</feature>
<name>A0A1H3ZXU2_9FIRM</name>
<keyword evidence="5" id="KW-1185">Reference proteome</keyword>
<dbReference type="InterPro" id="IPR004007">
    <property type="entry name" value="DhaL_dom"/>
</dbReference>
<evidence type="ECO:0000256" key="2">
    <source>
        <dbReference type="ARBA" id="ARBA00022777"/>
    </source>
</evidence>
<dbReference type="SMART" id="SM01120">
    <property type="entry name" value="Dak2"/>
    <property type="match status" value="1"/>
</dbReference>
<dbReference type="GO" id="GO:0019563">
    <property type="term" value="P:glycerol catabolic process"/>
    <property type="evidence" value="ECO:0007669"/>
    <property type="project" value="TreeGrafter"/>
</dbReference>
<dbReference type="EMBL" id="FNRK01000007">
    <property type="protein sequence ID" value="SEA28519.1"/>
    <property type="molecule type" value="Genomic_DNA"/>
</dbReference>
<keyword evidence="1" id="KW-0808">Transferase</keyword>
<dbReference type="PANTHER" id="PTHR28629:SF4">
    <property type="entry name" value="TRIOKINASE_FMN CYCLASE"/>
    <property type="match status" value="1"/>
</dbReference>
<evidence type="ECO:0000259" key="3">
    <source>
        <dbReference type="PROSITE" id="PS51480"/>
    </source>
</evidence>
<dbReference type="RefSeq" id="WP_090306044.1">
    <property type="nucleotide sequence ID" value="NZ_FNRK01000007.1"/>
</dbReference>
<sequence>MSVDPIKIKNMLLTSAQTILNHIPELTKLDCDLGDGDHGTTMEKIAKTIHSQVNLWDEKTDVKESLESLNGVLEDVSGGSAAPLVGSYFCGMAEAADNTEDTDSFIKTILLGGYDEFYDMSGAEVGGKTMMDAIYPAIQIIRSCDTISAQVLESAAAAAKAGSDATADMLAKFGRGRYIGVRALGHIDPGSVTFALFFEGLAKGYQI</sequence>
<dbReference type="Pfam" id="PF02734">
    <property type="entry name" value="Dak2"/>
    <property type="match status" value="1"/>
</dbReference>
<keyword evidence="2 4" id="KW-0418">Kinase</keyword>
<dbReference type="GO" id="GO:0004371">
    <property type="term" value="F:glycerone kinase activity"/>
    <property type="evidence" value="ECO:0007669"/>
    <property type="project" value="InterPro"/>
</dbReference>
<reference evidence="4 5" key="1">
    <citation type="submission" date="2016-10" db="EMBL/GenBank/DDBJ databases">
        <authorList>
            <person name="de Groot N.N."/>
        </authorList>
    </citation>
    <scope>NUCLEOTIDE SEQUENCE [LARGE SCALE GENOMIC DNA]</scope>
    <source>
        <strain evidence="4 5">SR12</strain>
    </source>
</reference>
<dbReference type="Gene3D" id="1.25.40.340">
    <property type="match status" value="1"/>
</dbReference>
<dbReference type="PANTHER" id="PTHR28629">
    <property type="entry name" value="TRIOKINASE/FMN CYCLASE"/>
    <property type="match status" value="1"/>
</dbReference>
<dbReference type="AlphaFoldDB" id="A0A1H3ZXU2"/>
<evidence type="ECO:0000313" key="4">
    <source>
        <dbReference type="EMBL" id="SEA28519.1"/>
    </source>
</evidence>
<evidence type="ECO:0000256" key="1">
    <source>
        <dbReference type="ARBA" id="ARBA00022679"/>
    </source>
</evidence>
<evidence type="ECO:0000313" key="5">
    <source>
        <dbReference type="Proteomes" id="UP000199394"/>
    </source>
</evidence>
<dbReference type="PROSITE" id="PS51480">
    <property type="entry name" value="DHAL"/>
    <property type="match status" value="1"/>
</dbReference>
<accession>A0A1H3ZXU2</accession>
<organism evidence="4 5">
    <name type="scientific">Eubacterium aggregans</name>
    <dbReference type="NCBI Taxonomy" id="81409"/>
    <lineage>
        <taxon>Bacteria</taxon>
        <taxon>Bacillati</taxon>
        <taxon>Bacillota</taxon>
        <taxon>Clostridia</taxon>
        <taxon>Eubacteriales</taxon>
        <taxon>Eubacteriaceae</taxon>
        <taxon>Eubacterium</taxon>
    </lineage>
</organism>
<proteinExistence type="predicted"/>
<dbReference type="InterPro" id="IPR036117">
    <property type="entry name" value="DhaL_dom_sf"/>
</dbReference>